<keyword evidence="3" id="KW-0731">Sigma factor</keyword>
<dbReference type="InterPro" id="IPR036388">
    <property type="entry name" value="WH-like_DNA-bd_sf"/>
</dbReference>
<dbReference type="InterPro" id="IPR039425">
    <property type="entry name" value="RNA_pol_sigma-70-like"/>
</dbReference>
<evidence type="ECO:0000256" key="3">
    <source>
        <dbReference type="ARBA" id="ARBA00023082"/>
    </source>
</evidence>
<dbReference type="GO" id="GO:0016987">
    <property type="term" value="F:sigma factor activity"/>
    <property type="evidence" value="ECO:0007669"/>
    <property type="project" value="UniProtKB-KW"/>
</dbReference>
<keyword evidence="5" id="KW-0804">Transcription</keyword>
<dbReference type="InterPro" id="IPR013325">
    <property type="entry name" value="RNA_pol_sigma_r2"/>
</dbReference>
<protein>
    <submittedName>
        <fullName evidence="9">ECF RNA polymerase sigma factor SigE</fullName>
    </submittedName>
</protein>
<dbReference type="Gene3D" id="1.10.1740.10">
    <property type="match status" value="1"/>
</dbReference>
<evidence type="ECO:0000259" key="8">
    <source>
        <dbReference type="Pfam" id="PF08281"/>
    </source>
</evidence>
<dbReference type="PANTHER" id="PTHR43133:SF8">
    <property type="entry name" value="RNA POLYMERASE SIGMA FACTOR HI_1459-RELATED"/>
    <property type="match status" value="1"/>
</dbReference>
<sequence>MVDAGRILDTDTLGDHVDRLYRAAWSLCGSRTDAEDLVQDTFAKVLAKPRRVRGDDDIGYLMQVLRNTFISSRRAAARRIAPVDAPEGYEPADPSNRTQPERAAETREVFGVIAGLNDVYRDALVAVDVVGLSYGEAAALLGTKEATITSRVYRARLQVARGMDSGPAGVLDGER</sequence>
<gene>
    <name evidence="9" type="primary">sigE_5</name>
    <name evidence="9" type="ORF">DSM112329_05194</name>
</gene>
<evidence type="ECO:0000256" key="4">
    <source>
        <dbReference type="ARBA" id="ARBA00023125"/>
    </source>
</evidence>
<dbReference type="InterPro" id="IPR013249">
    <property type="entry name" value="RNA_pol_sigma70_r4_t2"/>
</dbReference>
<dbReference type="InterPro" id="IPR013324">
    <property type="entry name" value="RNA_pol_sigma_r3/r4-like"/>
</dbReference>
<dbReference type="RefSeq" id="WP_354699477.1">
    <property type="nucleotide sequence ID" value="NZ_CP114014.1"/>
</dbReference>
<dbReference type="SUPFAM" id="SSF88946">
    <property type="entry name" value="Sigma2 domain of RNA polymerase sigma factors"/>
    <property type="match status" value="1"/>
</dbReference>
<feature type="domain" description="RNA polymerase sigma-70 region 2" evidence="7">
    <location>
        <begin position="15"/>
        <end position="79"/>
    </location>
</feature>
<evidence type="ECO:0000313" key="9">
    <source>
        <dbReference type="EMBL" id="XAY08296.1"/>
    </source>
</evidence>
<dbReference type="KEGG" id="parq:DSM112329_05194"/>
<evidence type="ECO:0000256" key="6">
    <source>
        <dbReference type="SAM" id="MobiDB-lite"/>
    </source>
</evidence>
<dbReference type="Pfam" id="PF04542">
    <property type="entry name" value="Sigma70_r2"/>
    <property type="match status" value="1"/>
</dbReference>
<dbReference type="GO" id="GO:0006352">
    <property type="term" value="P:DNA-templated transcription initiation"/>
    <property type="evidence" value="ECO:0007669"/>
    <property type="project" value="InterPro"/>
</dbReference>
<dbReference type="CDD" id="cd06171">
    <property type="entry name" value="Sigma70_r4"/>
    <property type="match status" value="1"/>
</dbReference>
<reference evidence="9" key="1">
    <citation type="submission" date="2022-12" db="EMBL/GenBank/DDBJ databases">
        <title>Paraconexibacter alkalitolerans sp. nov. and Baekduia alba sp. nov., isolated from soil and emended description of the genera Paraconexibacter (Chun et al., 2020) and Baekduia (An et al., 2020).</title>
        <authorList>
            <person name="Vieira S."/>
            <person name="Huber K.J."/>
            <person name="Geppert A."/>
            <person name="Wolf J."/>
            <person name="Neumann-Schaal M."/>
            <person name="Muesken M."/>
            <person name="Overmann J."/>
        </authorList>
    </citation>
    <scope>NUCLEOTIDE SEQUENCE</scope>
    <source>
        <strain evidence="9">AEG42_29</strain>
    </source>
</reference>
<dbReference type="AlphaFoldDB" id="A0AAU7B355"/>
<comment type="similarity">
    <text evidence="1">Belongs to the sigma-70 factor family. ECF subfamily.</text>
</comment>
<keyword evidence="4" id="KW-0238">DNA-binding</keyword>
<feature type="region of interest" description="Disordered" evidence="6">
    <location>
        <begin position="82"/>
        <end position="103"/>
    </location>
</feature>
<dbReference type="Gene3D" id="1.10.10.10">
    <property type="entry name" value="Winged helix-like DNA-binding domain superfamily/Winged helix DNA-binding domain"/>
    <property type="match status" value="1"/>
</dbReference>
<organism evidence="9">
    <name type="scientific">Paraconexibacter sp. AEG42_29</name>
    <dbReference type="NCBI Taxonomy" id="2997339"/>
    <lineage>
        <taxon>Bacteria</taxon>
        <taxon>Bacillati</taxon>
        <taxon>Actinomycetota</taxon>
        <taxon>Thermoleophilia</taxon>
        <taxon>Solirubrobacterales</taxon>
        <taxon>Paraconexibacteraceae</taxon>
        <taxon>Paraconexibacter</taxon>
    </lineage>
</organism>
<dbReference type="NCBIfam" id="TIGR02937">
    <property type="entry name" value="sigma70-ECF"/>
    <property type="match status" value="1"/>
</dbReference>
<proteinExistence type="inferred from homology"/>
<evidence type="ECO:0000256" key="2">
    <source>
        <dbReference type="ARBA" id="ARBA00023015"/>
    </source>
</evidence>
<dbReference type="Pfam" id="PF08281">
    <property type="entry name" value="Sigma70_r4_2"/>
    <property type="match status" value="1"/>
</dbReference>
<name>A0AAU7B355_9ACTN</name>
<keyword evidence="2" id="KW-0805">Transcription regulation</keyword>
<accession>A0AAU7B355</accession>
<dbReference type="EMBL" id="CP114014">
    <property type="protein sequence ID" value="XAY08296.1"/>
    <property type="molecule type" value="Genomic_DNA"/>
</dbReference>
<dbReference type="PANTHER" id="PTHR43133">
    <property type="entry name" value="RNA POLYMERASE ECF-TYPE SIGMA FACTO"/>
    <property type="match status" value="1"/>
</dbReference>
<feature type="domain" description="RNA polymerase sigma factor 70 region 4 type 2" evidence="8">
    <location>
        <begin position="112"/>
        <end position="158"/>
    </location>
</feature>
<evidence type="ECO:0000256" key="1">
    <source>
        <dbReference type="ARBA" id="ARBA00010641"/>
    </source>
</evidence>
<dbReference type="SUPFAM" id="SSF88659">
    <property type="entry name" value="Sigma3 and sigma4 domains of RNA polymerase sigma factors"/>
    <property type="match status" value="1"/>
</dbReference>
<dbReference type="GO" id="GO:0003677">
    <property type="term" value="F:DNA binding"/>
    <property type="evidence" value="ECO:0007669"/>
    <property type="project" value="UniProtKB-KW"/>
</dbReference>
<dbReference type="InterPro" id="IPR014284">
    <property type="entry name" value="RNA_pol_sigma-70_dom"/>
</dbReference>
<dbReference type="InterPro" id="IPR007627">
    <property type="entry name" value="RNA_pol_sigma70_r2"/>
</dbReference>
<evidence type="ECO:0000259" key="7">
    <source>
        <dbReference type="Pfam" id="PF04542"/>
    </source>
</evidence>
<evidence type="ECO:0000256" key="5">
    <source>
        <dbReference type="ARBA" id="ARBA00023163"/>
    </source>
</evidence>